<evidence type="ECO:0000313" key="1">
    <source>
        <dbReference type="EMBL" id="GBN60802.1"/>
    </source>
</evidence>
<dbReference type="PANTHER" id="PTHR46060:SF1">
    <property type="entry name" value="MARINER MOS1 TRANSPOSASE-LIKE PROTEIN"/>
    <property type="match status" value="1"/>
</dbReference>
<sequence length="83" mass="9671">MGAEGPRADQKTARVEISFLLFLDDNARPHTPRDKKEQIRRLEWERLDHPAYSPDLAPSDFHLFSALKSILSGRHFRSNEEVR</sequence>
<dbReference type="EMBL" id="BGPR01013463">
    <property type="protein sequence ID" value="GBN60802.1"/>
    <property type="molecule type" value="Genomic_DNA"/>
</dbReference>
<name>A0A4Y2QC46_ARAVE</name>
<dbReference type="AlphaFoldDB" id="A0A4Y2QC46"/>
<dbReference type="Proteomes" id="UP000499080">
    <property type="component" value="Unassembled WGS sequence"/>
</dbReference>
<dbReference type="PANTHER" id="PTHR46060">
    <property type="entry name" value="MARINER MOS1 TRANSPOSASE-LIKE PROTEIN"/>
    <property type="match status" value="1"/>
</dbReference>
<protein>
    <recommendedName>
        <fullName evidence="3">Histone-lysine N-methyltransferase SETMAR</fullName>
    </recommendedName>
</protein>
<dbReference type="InterPro" id="IPR052709">
    <property type="entry name" value="Transposase-MT_Hybrid"/>
</dbReference>
<gene>
    <name evidence="1" type="ORF">AVEN_91047_1</name>
</gene>
<dbReference type="InterPro" id="IPR036397">
    <property type="entry name" value="RNaseH_sf"/>
</dbReference>
<dbReference type="Gene3D" id="3.30.420.10">
    <property type="entry name" value="Ribonuclease H-like superfamily/Ribonuclease H"/>
    <property type="match status" value="1"/>
</dbReference>
<comment type="caution">
    <text evidence="1">The sequence shown here is derived from an EMBL/GenBank/DDBJ whole genome shotgun (WGS) entry which is preliminary data.</text>
</comment>
<organism evidence="1 2">
    <name type="scientific">Araneus ventricosus</name>
    <name type="common">Orbweaver spider</name>
    <name type="synonym">Epeira ventricosa</name>
    <dbReference type="NCBI Taxonomy" id="182803"/>
    <lineage>
        <taxon>Eukaryota</taxon>
        <taxon>Metazoa</taxon>
        <taxon>Ecdysozoa</taxon>
        <taxon>Arthropoda</taxon>
        <taxon>Chelicerata</taxon>
        <taxon>Arachnida</taxon>
        <taxon>Araneae</taxon>
        <taxon>Araneomorphae</taxon>
        <taxon>Entelegynae</taxon>
        <taxon>Araneoidea</taxon>
        <taxon>Araneidae</taxon>
        <taxon>Araneus</taxon>
    </lineage>
</organism>
<evidence type="ECO:0008006" key="3">
    <source>
        <dbReference type="Google" id="ProtNLM"/>
    </source>
</evidence>
<dbReference type="OrthoDB" id="6435573at2759"/>
<proteinExistence type="predicted"/>
<accession>A0A4Y2QC46</accession>
<evidence type="ECO:0000313" key="2">
    <source>
        <dbReference type="Proteomes" id="UP000499080"/>
    </source>
</evidence>
<dbReference type="GO" id="GO:0003676">
    <property type="term" value="F:nucleic acid binding"/>
    <property type="evidence" value="ECO:0007669"/>
    <property type="project" value="InterPro"/>
</dbReference>
<keyword evidence="2" id="KW-1185">Reference proteome</keyword>
<reference evidence="1 2" key="1">
    <citation type="journal article" date="2019" name="Sci. Rep.">
        <title>Orb-weaving spider Araneus ventricosus genome elucidates the spidroin gene catalogue.</title>
        <authorList>
            <person name="Kono N."/>
            <person name="Nakamura H."/>
            <person name="Ohtoshi R."/>
            <person name="Moran D.A.P."/>
            <person name="Shinohara A."/>
            <person name="Yoshida Y."/>
            <person name="Fujiwara M."/>
            <person name="Mori M."/>
            <person name="Tomita M."/>
            <person name="Arakawa K."/>
        </authorList>
    </citation>
    <scope>NUCLEOTIDE SEQUENCE [LARGE SCALE GENOMIC DNA]</scope>
</reference>